<proteinExistence type="predicted"/>
<dbReference type="RefSeq" id="WP_004048960.1">
    <property type="nucleotide sequence ID" value="NZ_AYYN01000140.1"/>
</dbReference>
<dbReference type="EMBL" id="AYYN01000140">
    <property type="protein sequence ID" value="KRM73539.1"/>
    <property type="molecule type" value="Genomic_DNA"/>
</dbReference>
<feature type="compositionally biased region" description="Basic and acidic residues" evidence="1">
    <location>
        <begin position="1"/>
        <end position="19"/>
    </location>
</feature>
<keyword evidence="2" id="KW-0472">Membrane</keyword>
<protein>
    <submittedName>
        <fullName evidence="3">Uncharacterized protein</fullName>
    </submittedName>
</protein>
<reference evidence="3 4" key="1">
    <citation type="journal article" date="2015" name="Genome Announc.">
        <title>Expanding the biotechnology potential of lactobacilli through comparative genomics of 213 strains and associated genera.</title>
        <authorList>
            <person name="Sun Z."/>
            <person name="Harris H.M."/>
            <person name="McCann A."/>
            <person name="Guo C."/>
            <person name="Argimon S."/>
            <person name="Zhang W."/>
            <person name="Yang X."/>
            <person name="Jeffery I.B."/>
            <person name="Cooney J.C."/>
            <person name="Kagawa T.F."/>
            <person name="Liu W."/>
            <person name="Song Y."/>
            <person name="Salvetti E."/>
            <person name="Wrobel A."/>
            <person name="Rasinkangas P."/>
            <person name="Parkhill J."/>
            <person name="Rea M.C."/>
            <person name="O'Sullivan O."/>
            <person name="Ritari J."/>
            <person name="Douillard F.P."/>
            <person name="Paul Ross R."/>
            <person name="Yang R."/>
            <person name="Briner A.E."/>
            <person name="Felis G.E."/>
            <person name="de Vos W.M."/>
            <person name="Barrangou R."/>
            <person name="Klaenhammer T.R."/>
            <person name="Caufield P.W."/>
            <person name="Cui Y."/>
            <person name="Zhang H."/>
            <person name="O'Toole P.W."/>
        </authorList>
    </citation>
    <scope>NUCLEOTIDE SEQUENCE [LARGE SCALE GENOMIC DNA]</scope>
    <source>
        <strain evidence="3 4">DSM 20452</strain>
    </source>
</reference>
<evidence type="ECO:0000256" key="1">
    <source>
        <dbReference type="SAM" id="MobiDB-lite"/>
    </source>
</evidence>
<dbReference type="Proteomes" id="UP000051612">
    <property type="component" value="Unassembled WGS sequence"/>
</dbReference>
<evidence type="ECO:0000313" key="4">
    <source>
        <dbReference type="Proteomes" id="UP000051612"/>
    </source>
</evidence>
<keyword evidence="2" id="KW-0812">Transmembrane</keyword>
<evidence type="ECO:0000256" key="2">
    <source>
        <dbReference type="SAM" id="Phobius"/>
    </source>
</evidence>
<feature type="region of interest" description="Disordered" evidence="1">
    <location>
        <begin position="1"/>
        <end position="39"/>
    </location>
</feature>
<name>A0A0R2BCW1_9LACO</name>
<evidence type="ECO:0000313" key="3">
    <source>
        <dbReference type="EMBL" id="KRM73539.1"/>
    </source>
</evidence>
<sequence>MTENNLEEKPLRRSKKTVETAEDTGFSRTKTRQKQKLESQAEKTKQLARKLNYAIIGLIVAIILVFLFMRFVNF</sequence>
<dbReference type="AlphaFoldDB" id="A0A0R2BCW1"/>
<dbReference type="GeneID" id="48466450"/>
<organism evidence="3 4">
    <name type="scientific">Ligilactobacillus murinus DSM 20452 = NBRC 14221</name>
    <dbReference type="NCBI Taxonomy" id="1423772"/>
    <lineage>
        <taxon>Bacteria</taxon>
        <taxon>Bacillati</taxon>
        <taxon>Bacillota</taxon>
        <taxon>Bacilli</taxon>
        <taxon>Lactobacillales</taxon>
        <taxon>Lactobacillaceae</taxon>
        <taxon>Ligilactobacillus</taxon>
    </lineage>
</organism>
<dbReference type="PATRIC" id="fig|1423772.3.peg.876"/>
<gene>
    <name evidence="3" type="ORF">FC48_GL000804</name>
</gene>
<comment type="caution">
    <text evidence="3">The sequence shown here is derived from an EMBL/GenBank/DDBJ whole genome shotgun (WGS) entry which is preliminary data.</text>
</comment>
<accession>A0A0R2BCW1</accession>
<feature type="transmembrane region" description="Helical" evidence="2">
    <location>
        <begin position="51"/>
        <end position="72"/>
    </location>
</feature>
<keyword evidence="2" id="KW-1133">Transmembrane helix</keyword>